<dbReference type="InterPro" id="IPR013154">
    <property type="entry name" value="ADH-like_N"/>
</dbReference>
<evidence type="ECO:0000256" key="9">
    <source>
        <dbReference type="ARBA" id="ARBA00039783"/>
    </source>
</evidence>
<evidence type="ECO:0000256" key="1">
    <source>
        <dbReference type="ARBA" id="ARBA00001947"/>
    </source>
</evidence>
<dbReference type="Gene3D" id="3.40.50.720">
    <property type="entry name" value="NAD(P)-binding Rossmann-like Domain"/>
    <property type="match status" value="1"/>
</dbReference>
<dbReference type="FunFam" id="3.40.50.720:FF:000068">
    <property type="entry name" value="Sorbitol dehydrogenase"/>
    <property type="match status" value="1"/>
</dbReference>
<accession>A0A6A6P531</accession>
<keyword evidence="6" id="KW-0560">Oxidoreductase</keyword>
<feature type="domain" description="Alcohol dehydrogenase-like N-terminal" evidence="12">
    <location>
        <begin position="43"/>
        <end position="155"/>
    </location>
</feature>
<gene>
    <name evidence="13" type="ORF">BDY21DRAFT_384962</name>
</gene>
<keyword evidence="4" id="KW-0479">Metal-binding</keyword>
<dbReference type="OrthoDB" id="2148442at2759"/>
<dbReference type="GO" id="GO:0006062">
    <property type="term" value="P:sorbitol catabolic process"/>
    <property type="evidence" value="ECO:0007669"/>
    <property type="project" value="TreeGrafter"/>
</dbReference>
<name>A0A6A6P531_9PEZI</name>
<evidence type="ECO:0000256" key="3">
    <source>
        <dbReference type="ARBA" id="ARBA00011881"/>
    </source>
</evidence>
<protein>
    <recommendedName>
        <fullName evidence="9">L-arabinitol 4-dehydrogenase</fullName>
        <ecNumber evidence="8">1.1.1.12</ecNumber>
    </recommendedName>
</protein>
<dbReference type="SUPFAM" id="SSF50129">
    <property type="entry name" value="GroES-like"/>
    <property type="match status" value="1"/>
</dbReference>
<dbReference type="GO" id="GO:0003939">
    <property type="term" value="F:L-iditol 2-dehydrogenase (NAD+) activity"/>
    <property type="evidence" value="ECO:0007669"/>
    <property type="project" value="TreeGrafter"/>
</dbReference>
<dbReference type="CDD" id="cd05285">
    <property type="entry name" value="sorbitol_DH"/>
    <property type="match status" value="1"/>
</dbReference>
<evidence type="ECO:0000256" key="8">
    <source>
        <dbReference type="ARBA" id="ARBA00038954"/>
    </source>
</evidence>
<comment type="similarity">
    <text evidence="2">Belongs to the zinc-containing alcohol dehydrogenase family.</text>
</comment>
<evidence type="ECO:0000256" key="5">
    <source>
        <dbReference type="ARBA" id="ARBA00022833"/>
    </source>
</evidence>
<dbReference type="EC" id="1.1.1.12" evidence="8"/>
<evidence type="ECO:0000313" key="14">
    <source>
        <dbReference type="Proteomes" id="UP000799766"/>
    </source>
</evidence>
<evidence type="ECO:0000259" key="11">
    <source>
        <dbReference type="Pfam" id="PF00107"/>
    </source>
</evidence>
<sequence length="383" mass="41378">MAAALAQSRKDNIGIYTNPAHELWVSEAGPALEDVVAGRDLKEGEVYLELRCTGICGSDVHFWHDGSIGDLVVRSNHIMGYKSAGEVLAIHPSVKHLAVGDRVAVEPNIPCQKCEPCLLGRYNGCQNDIFLSSPPDNGLLRRYVKHPAMWRHKIADMSFEKGALLEPLAVALAGCQRAGLALGDPVLICGAGPIGLMNLLCAQAAGCSPLAITDLDTGRLVFAKKLVPRVRTFQVLKGKTPLECAADIIATMDGNKPRVAIECTGAESSVATAIYSVKFGGKVFKVGVGKPEMKIPFMRASTQELELVYQYRYSNMWPKAIRLVQNGVIDLDGLVTHRYNLSEGVQAFKTASDTKSGAMKVHVINDDSLEQSGRVSQPKVNKL</sequence>
<evidence type="ECO:0000256" key="7">
    <source>
        <dbReference type="ARBA" id="ARBA00023027"/>
    </source>
</evidence>
<keyword evidence="5" id="KW-0862">Zinc</keyword>
<dbReference type="InterPro" id="IPR013149">
    <property type="entry name" value="ADH-like_C"/>
</dbReference>
<dbReference type="Proteomes" id="UP000799766">
    <property type="component" value="Unassembled WGS sequence"/>
</dbReference>
<dbReference type="EMBL" id="MU001676">
    <property type="protein sequence ID" value="KAF2459115.1"/>
    <property type="molecule type" value="Genomic_DNA"/>
</dbReference>
<dbReference type="InterPro" id="IPR045306">
    <property type="entry name" value="SDH-like"/>
</dbReference>
<dbReference type="Pfam" id="PF08240">
    <property type="entry name" value="ADH_N"/>
    <property type="match status" value="1"/>
</dbReference>
<evidence type="ECO:0000256" key="10">
    <source>
        <dbReference type="ARBA" id="ARBA00049317"/>
    </source>
</evidence>
<comment type="subunit">
    <text evidence="3">Homotetramer.</text>
</comment>
<dbReference type="GO" id="GO:0050019">
    <property type="term" value="F:L-arabinitol 4-dehydrogenase activity"/>
    <property type="evidence" value="ECO:0007669"/>
    <property type="project" value="UniProtKB-EC"/>
</dbReference>
<dbReference type="PANTHER" id="PTHR43161:SF12">
    <property type="entry name" value="L-ARABINITOL 4-DEHYDROGENASE"/>
    <property type="match status" value="1"/>
</dbReference>
<keyword evidence="14" id="KW-1185">Reference proteome</keyword>
<dbReference type="SUPFAM" id="SSF51735">
    <property type="entry name" value="NAD(P)-binding Rossmann-fold domains"/>
    <property type="match status" value="1"/>
</dbReference>
<keyword evidence="7" id="KW-0520">NAD</keyword>
<dbReference type="PANTHER" id="PTHR43161">
    <property type="entry name" value="SORBITOL DEHYDROGENASE"/>
    <property type="match status" value="1"/>
</dbReference>
<dbReference type="InterPro" id="IPR011032">
    <property type="entry name" value="GroES-like_sf"/>
</dbReference>
<dbReference type="AlphaFoldDB" id="A0A6A6P531"/>
<comment type="catalytic activity">
    <reaction evidence="10">
        <text>L-arabinitol + NAD(+) = L-xylulose + NADH + H(+)</text>
        <dbReference type="Rhea" id="RHEA:16381"/>
        <dbReference type="ChEBI" id="CHEBI:15378"/>
        <dbReference type="ChEBI" id="CHEBI:17399"/>
        <dbReference type="ChEBI" id="CHEBI:18403"/>
        <dbReference type="ChEBI" id="CHEBI:57540"/>
        <dbReference type="ChEBI" id="CHEBI:57945"/>
        <dbReference type="EC" id="1.1.1.12"/>
    </reaction>
</comment>
<evidence type="ECO:0000256" key="2">
    <source>
        <dbReference type="ARBA" id="ARBA00008072"/>
    </source>
</evidence>
<proteinExistence type="inferred from homology"/>
<evidence type="ECO:0000256" key="6">
    <source>
        <dbReference type="ARBA" id="ARBA00023002"/>
    </source>
</evidence>
<feature type="domain" description="Alcohol dehydrogenase-like C-terminal" evidence="11">
    <location>
        <begin position="193"/>
        <end position="325"/>
    </location>
</feature>
<evidence type="ECO:0000256" key="4">
    <source>
        <dbReference type="ARBA" id="ARBA00022723"/>
    </source>
</evidence>
<evidence type="ECO:0000313" key="13">
    <source>
        <dbReference type="EMBL" id="KAF2459115.1"/>
    </source>
</evidence>
<dbReference type="GO" id="GO:0046872">
    <property type="term" value="F:metal ion binding"/>
    <property type="evidence" value="ECO:0007669"/>
    <property type="project" value="UniProtKB-KW"/>
</dbReference>
<evidence type="ECO:0000259" key="12">
    <source>
        <dbReference type="Pfam" id="PF08240"/>
    </source>
</evidence>
<organism evidence="13 14">
    <name type="scientific">Lineolata rhizophorae</name>
    <dbReference type="NCBI Taxonomy" id="578093"/>
    <lineage>
        <taxon>Eukaryota</taxon>
        <taxon>Fungi</taxon>
        <taxon>Dikarya</taxon>
        <taxon>Ascomycota</taxon>
        <taxon>Pezizomycotina</taxon>
        <taxon>Dothideomycetes</taxon>
        <taxon>Dothideomycetes incertae sedis</taxon>
        <taxon>Lineolatales</taxon>
        <taxon>Lineolataceae</taxon>
        <taxon>Lineolata</taxon>
    </lineage>
</organism>
<comment type="cofactor">
    <cofactor evidence="1">
        <name>Zn(2+)</name>
        <dbReference type="ChEBI" id="CHEBI:29105"/>
    </cofactor>
</comment>
<reference evidence="13" key="1">
    <citation type="journal article" date="2020" name="Stud. Mycol.">
        <title>101 Dothideomycetes genomes: a test case for predicting lifestyles and emergence of pathogens.</title>
        <authorList>
            <person name="Haridas S."/>
            <person name="Albert R."/>
            <person name="Binder M."/>
            <person name="Bloem J."/>
            <person name="Labutti K."/>
            <person name="Salamov A."/>
            <person name="Andreopoulos B."/>
            <person name="Baker S."/>
            <person name="Barry K."/>
            <person name="Bills G."/>
            <person name="Bluhm B."/>
            <person name="Cannon C."/>
            <person name="Castanera R."/>
            <person name="Culley D."/>
            <person name="Daum C."/>
            <person name="Ezra D."/>
            <person name="Gonzalez J."/>
            <person name="Henrissat B."/>
            <person name="Kuo A."/>
            <person name="Liang C."/>
            <person name="Lipzen A."/>
            <person name="Lutzoni F."/>
            <person name="Magnuson J."/>
            <person name="Mondo S."/>
            <person name="Nolan M."/>
            <person name="Ohm R."/>
            <person name="Pangilinan J."/>
            <person name="Park H.-J."/>
            <person name="Ramirez L."/>
            <person name="Alfaro M."/>
            <person name="Sun H."/>
            <person name="Tritt A."/>
            <person name="Yoshinaga Y."/>
            <person name="Zwiers L.-H."/>
            <person name="Turgeon B."/>
            <person name="Goodwin S."/>
            <person name="Spatafora J."/>
            <person name="Crous P."/>
            <person name="Grigoriev I."/>
        </authorList>
    </citation>
    <scope>NUCLEOTIDE SEQUENCE</scope>
    <source>
        <strain evidence="13">ATCC 16933</strain>
    </source>
</reference>
<dbReference type="Gene3D" id="3.90.180.10">
    <property type="entry name" value="Medium-chain alcohol dehydrogenases, catalytic domain"/>
    <property type="match status" value="1"/>
</dbReference>
<dbReference type="Pfam" id="PF00107">
    <property type="entry name" value="ADH_zinc_N"/>
    <property type="match status" value="1"/>
</dbReference>
<dbReference type="InterPro" id="IPR036291">
    <property type="entry name" value="NAD(P)-bd_dom_sf"/>
</dbReference>